<dbReference type="OrthoDB" id="565040at2759"/>
<comment type="caution">
    <text evidence="1">The sequence shown here is derived from an EMBL/GenBank/DDBJ whole genome shotgun (WGS) entry which is preliminary data.</text>
</comment>
<name>A0A432ZZ36_9FUNG</name>
<reference evidence="1 2" key="1">
    <citation type="journal article" date="2018" name="New Phytol.">
        <title>Phylogenomics of Endogonaceae and evolution of mycorrhizas within Mucoromycota.</title>
        <authorList>
            <person name="Chang Y."/>
            <person name="Desiro A."/>
            <person name="Na H."/>
            <person name="Sandor L."/>
            <person name="Lipzen A."/>
            <person name="Clum A."/>
            <person name="Barry K."/>
            <person name="Grigoriev I.V."/>
            <person name="Martin F.M."/>
            <person name="Stajich J.E."/>
            <person name="Smith M.E."/>
            <person name="Bonito G."/>
            <person name="Spatafora J.W."/>
        </authorList>
    </citation>
    <scope>NUCLEOTIDE SEQUENCE [LARGE SCALE GENOMIC DNA]</scope>
    <source>
        <strain evidence="1 2">GMNB39</strain>
    </source>
</reference>
<keyword evidence="2" id="KW-1185">Reference proteome</keyword>
<evidence type="ECO:0000313" key="2">
    <source>
        <dbReference type="Proteomes" id="UP000268093"/>
    </source>
</evidence>
<sequence length="203" mass="23628">MTLEVDHVCDGPLVFSFAVFNAARLNRWIRIAAQRAIRKVHLSETREFPLSAEPCDDPQEGFIVSLFEIDESLLPAFYEREPEFQHVWIEPEDLEGKLLGIRALMCVKYTDEGFKAKIGQAEFDRITRECGIDRIWRDDVFPCRVYLRHCVLASQSFGEDAYASFLDNTYLADRRTTIREYLKQNPDILDELPPESLRERYSG</sequence>
<gene>
    <name evidence="1" type="ORF">BC936DRAFT_143340</name>
</gene>
<dbReference type="Proteomes" id="UP000268093">
    <property type="component" value="Unassembled WGS sequence"/>
</dbReference>
<dbReference type="AlphaFoldDB" id="A0A432ZZ36"/>
<dbReference type="EMBL" id="RBNI01026384">
    <property type="protein sequence ID" value="RUO95734.1"/>
    <property type="molecule type" value="Genomic_DNA"/>
</dbReference>
<protein>
    <submittedName>
        <fullName evidence="1">Uncharacterized protein</fullName>
    </submittedName>
</protein>
<organism evidence="1 2">
    <name type="scientific">Jimgerdemannia flammicorona</name>
    <dbReference type="NCBI Taxonomy" id="994334"/>
    <lineage>
        <taxon>Eukaryota</taxon>
        <taxon>Fungi</taxon>
        <taxon>Fungi incertae sedis</taxon>
        <taxon>Mucoromycota</taxon>
        <taxon>Mucoromycotina</taxon>
        <taxon>Endogonomycetes</taxon>
        <taxon>Endogonales</taxon>
        <taxon>Endogonaceae</taxon>
        <taxon>Jimgerdemannia</taxon>
    </lineage>
</organism>
<dbReference type="PANTHER" id="PTHR35748">
    <property type="entry name" value="OS05G0358400 PROTEIN"/>
    <property type="match status" value="1"/>
</dbReference>
<dbReference type="PANTHER" id="PTHR35748:SF1">
    <property type="entry name" value="OS05G0358400 PROTEIN"/>
    <property type="match status" value="1"/>
</dbReference>
<proteinExistence type="predicted"/>
<evidence type="ECO:0000313" key="1">
    <source>
        <dbReference type="EMBL" id="RUO95734.1"/>
    </source>
</evidence>
<accession>A0A432ZZ36</accession>